<organism evidence="2">
    <name type="scientific">Amphimedon queenslandica</name>
    <name type="common">Sponge</name>
    <dbReference type="NCBI Taxonomy" id="400682"/>
    <lineage>
        <taxon>Eukaryota</taxon>
        <taxon>Metazoa</taxon>
        <taxon>Porifera</taxon>
        <taxon>Demospongiae</taxon>
        <taxon>Heteroscleromorpha</taxon>
        <taxon>Haplosclerida</taxon>
        <taxon>Niphatidae</taxon>
        <taxon>Amphimedon</taxon>
    </lineage>
</organism>
<reference evidence="2" key="1">
    <citation type="submission" date="2017-05" db="UniProtKB">
        <authorList>
            <consortium name="EnsemblMetazoa"/>
        </authorList>
    </citation>
    <scope>IDENTIFICATION</scope>
</reference>
<name>A0A1X7V635_AMPQE</name>
<dbReference type="EnsemblMetazoa" id="Aqu2.1.35730_001">
    <property type="protein sequence ID" value="Aqu2.1.35730_001"/>
    <property type="gene ID" value="Aqu2.1.35730"/>
</dbReference>
<dbReference type="AlphaFoldDB" id="A0A1X7V635"/>
<proteinExistence type="predicted"/>
<sequence length="139" mass="14956">MPPDPKALSLPRDPSICNTTISSTTFLLLETRCPLAEAADAFFQDRGPVRVYEPHRKITSKGGVSGDGAGDTDCSNMAVTAIVSQVTQNASLQHTEDKSSTNGNNGRSSGSESIPRCAAYLRKHYKDQKLHHSDLLLSP</sequence>
<feature type="compositionally biased region" description="Low complexity" evidence="1">
    <location>
        <begin position="100"/>
        <end position="113"/>
    </location>
</feature>
<accession>A0A1X7V635</accession>
<dbReference type="InParanoid" id="A0A1X7V635"/>
<protein>
    <submittedName>
        <fullName evidence="2">Uncharacterized protein</fullName>
    </submittedName>
</protein>
<evidence type="ECO:0000256" key="1">
    <source>
        <dbReference type="SAM" id="MobiDB-lite"/>
    </source>
</evidence>
<evidence type="ECO:0000313" key="2">
    <source>
        <dbReference type="EnsemblMetazoa" id="Aqu2.1.35730_001"/>
    </source>
</evidence>
<feature type="region of interest" description="Disordered" evidence="1">
    <location>
        <begin position="88"/>
        <end position="113"/>
    </location>
</feature>